<keyword evidence="2" id="KW-1185">Reference proteome</keyword>
<dbReference type="AlphaFoldDB" id="A0A6S7FT25"/>
<accession>A0A6S7FT25</accession>
<reference evidence="1" key="1">
    <citation type="submission" date="2020-04" db="EMBL/GenBank/DDBJ databases">
        <authorList>
            <person name="Alioto T."/>
            <person name="Alioto T."/>
            <person name="Gomez Garrido J."/>
        </authorList>
    </citation>
    <scope>NUCLEOTIDE SEQUENCE</scope>
    <source>
        <strain evidence="1">A484AB</strain>
    </source>
</reference>
<organism evidence="1 2">
    <name type="scientific">Paramuricea clavata</name>
    <name type="common">Red gorgonian</name>
    <name type="synonym">Violescent sea-whip</name>
    <dbReference type="NCBI Taxonomy" id="317549"/>
    <lineage>
        <taxon>Eukaryota</taxon>
        <taxon>Metazoa</taxon>
        <taxon>Cnidaria</taxon>
        <taxon>Anthozoa</taxon>
        <taxon>Octocorallia</taxon>
        <taxon>Malacalcyonacea</taxon>
        <taxon>Plexauridae</taxon>
        <taxon>Paramuricea</taxon>
    </lineage>
</organism>
<protein>
    <submittedName>
        <fullName evidence="1">Uncharacterized protein</fullName>
    </submittedName>
</protein>
<comment type="caution">
    <text evidence="1">The sequence shown here is derived from an EMBL/GenBank/DDBJ whole genome shotgun (WGS) entry which is preliminary data.</text>
</comment>
<evidence type="ECO:0000313" key="2">
    <source>
        <dbReference type="Proteomes" id="UP001152795"/>
    </source>
</evidence>
<dbReference type="Proteomes" id="UP001152795">
    <property type="component" value="Unassembled WGS sequence"/>
</dbReference>
<proteinExistence type="predicted"/>
<sequence length="108" mass="11977">MSESESDQDLNVSQYDVEDDLNAYGSPTYKAQEAAVCRTHVIAKVVANATVENDRDAHAEEHKCADRCSCERRQVEFIGTLTVGEKDKVLLELLSNYGKGTRLDTPNV</sequence>
<evidence type="ECO:0000313" key="1">
    <source>
        <dbReference type="EMBL" id="CAB3982738.1"/>
    </source>
</evidence>
<name>A0A6S7FT25_PARCT</name>
<gene>
    <name evidence="1" type="ORF">PACLA_8A019119</name>
</gene>
<dbReference type="EMBL" id="CACRXK020000536">
    <property type="protein sequence ID" value="CAB3982738.1"/>
    <property type="molecule type" value="Genomic_DNA"/>
</dbReference>
<dbReference type="OrthoDB" id="10589085at2759"/>